<protein>
    <submittedName>
        <fullName evidence="1">Uncharacterized protein</fullName>
    </submittedName>
</protein>
<organism evidence="1 2">
    <name type="scientific">Patella caerulea</name>
    <name type="common">Rayed Mediterranean limpet</name>
    <dbReference type="NCBI Taxonomy" id="87958"/>
    <lineage>
        <taxon>Eukaryota</taxon>
        <taxon>Metazoa</taxon>
        <taxon>Spiralia</taxon>
        <taxon>Lophotrochozoa</taxon>
        <taxon>Mollusca</taxon>
        <taxon>Gastropoda</taxon>
        <taxon>Patellogastropoda</taxon>
        <taxon>Patelloidea</taxon>
        <taxon>Patellidae</taxon>
        <taxon>Patella</taxon>
    </lineage>
</organism>
<dbReference type="Proteomes" id="UP001347796">
    <property type="component" value="Unassembled WGS sequence"/>
</dbReference>
<sequence>MGFLDSFITGLYKPNQRIPRPQAVSSTSSSKLLNGLLNLISVKEAVNLSTYIPAYTKENIEKKTNKTRTGEFFVGIPPSLRTHTMPNKDMMILTIRRNMCCEFKRSLVLRSQGNPLECTASI</sequence>
<dbReference type="EMBL" id="JAZGQO010000011">
    <property type="protein sequence ID" value="KAK6172820.1"/>
    <property type="molecule type" value="Genomic_DNA"/>
</dbReference>
<name>A0AAN8JD73_PATCE</name>
<accession>A0AAN8JD73</accession>
<dbReference type="AlphaFoldDB" id="A0AAN8JD73"/>
<evidence type="ECO:0000313" key="1">
    <source>
        <dbReference type="EMBL" id="KAK6172820.1"/>
    </source>
</evidence>
<gene>
    <name evidence="1" type="ORF">SNE40_016402</name>
</gene>
<proteinExistence type="predicted"/>
<evidence type="ECO:0000313" key="2">
    <source>
        <dbReference type="Proteomes" id="UP001347796"/>
    </source>
</evidence>
<keyword evidence="2" id="KW-1185">Reference proteome</keyword>
<reference evidence="1 2" key="1">
    <citation type="submission" date="2024-01" db="EMBL/GenBank/DDBJ databases">
        <title>The genome of the rayed Mediterranean limpet Patella caerulea (Linnaeus, 1758).</title>
        <authorList>
            <person name="Anh-Thu Weber A."/>
            <person name="Halstead-Nussloch G."/>
        </authorList>
    </citation>
    <scope>NUCLEOTIDE SEQUENCE [LARGE SCALE GENOMIC DNA]</scope>
    <source>
        <strain evidence="1">AATW-2023a</strain>
        <tissue evidence="1">Whole specimen</tissue>
    </source>
</reference>
<comment type="caution">
    <text evidence="1">The sequence shown here is derived from an EMBL/GenBank/DDBJ whole genome shotgun (WGS) entry which is preliminary data.</text>
</comment>